<dbReference type="Gene3D" id="2.30.180.10">
    <property type="entry name" value="FAS1 domain"/>
    <property type="match status" value="6"/>
</dbReference>
<evidence type="ECO:0000256" key="1">
    <source>
        <dbReference type="SAM" id="Phobius"/>
    </source>
</evidence>
<feature type="domain" description="FAS1" evidence="2">
    <location>
        <begin position="533"/>
        <end position="667"/>
    </location>
</feature>
<keyword evidence="4" id="KW-1185">Reference proteome</keyword>
<feature type="transmembrane region" description="Helical" evidence="1">
    <location>
        <begin position="55"/>
        <end position="74"/>
    </location>
</feature>
<feature type="domain" description="FAS1" evidence="2">
    <location>
        <begin position="671"/>
        <end position="815"/>
    </location>
</feature>
<dbReference type="GO" id="GO:0050839">
    <property type="term" value="F:cell adhesion molecule binding"/>
    <property type="evidence" value="ECO:0007669"/>
    <property type="project" value="TreeGrafter"/>
</dbReference>
<evidence type="ECO:0000313" key="4">
    <source>
        <dbReference type="Proteomes" id="UP001162480"/>
    </source>
</evidence>
<dbReference type="PANTHER" id="PTHR10900">
    <property type="entry name" value="PERIOSTIN-RELATED"/>
    <property type="match status" value="1"/>
</dbReference>
<dbReference type="GO" id="GO:0031012">
    <property type="term" value="C:extracellular matrix"/>
    <property type="evidence" value="ECO:0007669"/>
    <property type="project" value="TreeGrafter"/>
</dbReference>
<organism evidence="3 4">
    <name type="scientific">Octopus vulgaris</name>
    <name type="common">Common octopus</name>
    <dbReference type="NCBI Taxonomy" id="6645"/>
    <lineage>
        <taxon>Eukaryota</taxon>
        <taxon>Metazoa</taxon>
        <taxon>Spiralia</taxon>
        <taxon>Lophotrochozoa</taxon>
        <taxon>Mollusca</taxon>
        <taxon>Cephalopoda</taxon>
        <taxon>Coleoidea</taxon>
        <taxon>Octopodiformes</taxon>
        <taxon>Octopoda</taxon>
        <taxon>Incirrata</taxon>
        <taxon>Octopodidae</taxon>
        <taxon>Octopus</taxon>
    </lineage>
</organism>
<protein>
    <recommendedName>
        <fullName evidence="2">FAS1 domain-containing protein</fullName>
    </recommendedName>
</protein>
<dbReference type="InterPro" id="IPR050904">
    <property type="entry name" value="Adhesion/Biosynth-related"/>
</dbReference>
<dbReference type="Proteomes" id="UP001162480">
    <property type="component" value="Chromosome 24"/>
</dbReference>
<keyword evidence="1" id="KW-0812">Transmembrane</keyword>
<dbReference type="InterPro" id="IPR036378">
    <property type="entry name" value="FAS1_dom_sf"/>
</dbReference>
<dbReference type="GO" id="GO:0030198">
    <property type="term" value="P:extracellular matrix organization"/>
    <property type="evidence" value="ECO:0007669"/>
    <property type="project" value="TreeGrafter"/>
</dbReference>
<dbReference type="SUPFAM" id="SSF82153">
    <property type="entry name" value="FAS1 domain"/>
    <property type="match status" value="7"/>
</dbReference>
<dbReference type="SMART" id="SM00554">
    <property type="entry name" value="FAS1"/>
    <property type="match status" value="6"/>
</dbReference>
<feature type="domain" description="FAS1" evidence="2">
    <location>
        <begin position="819"/>
        <end position="958"/>
    </location>
</feature>
<dbReference type="Pfam" id="PF02469">
    <property type="entry name" value="Fasciclin"/>
    <property type="match status" value="5"/>
</dbReference>
<dbReference type="PROSITE" id="PS50213">
    <property type="entry name" value="FAS1"/>
    <property type="match status" value="6"/>
</dbReference>
<keyword evidence="1" id="KW-1133">Transmembrane helix</keyword>
<dbReference type="EMBL" id="OX597837">
    <property type="protein sequence ID" value="CAI9739808.1"/>
    <property type="molecule type" value="Genomic_DNA"/>
</dbReference>
<gene>
    <name evidence="3" type="ORF">OCTVUL_1B026277</name>
</gene>
<evidence type="ECO:0000313" key="3">
    <source>
        <dbReference type="EMBL" id="CAI9739808.1"/>
    </source>
</evidence>
<dbReference type="GO" id="GO:0007155">
    <property type="term" value="P:cell adhesion"/>
    <property type="evidence" value="ECO:0007669"/>
    <property type="project" value="TreeGrafter"/>
</dbReference>
<sequence>MSTYRSDKLRSIHCFRVVVVVVDDDDISVGNGGGGGVGDAASSPFYDCPCDVHRCVIVVIVVVLNGVFGFMYYMNGAALLETDIVADNGVLHVIDKIVVPVGSNKTLAQYHKHPDLNSLSFDSINEAATVLPDMINHNSTDAYFTAFSPNDSYLNSMPNFAKNLLYSNKTLLQNVFRAHIILGDVYFLPTYGKMHSLLPMEGKLKFTRAAEKIYVSNNKVRAEIILANIPIANGVIHIIDNLLYYTYQNIMQKIQSMPETRSVAQLFNHMLKPYRSMLRNPKRTMTVFVPTDEALSRLPLKQQSMLKNNWTLLTEILSRHIIPDVEWSPENLRGERVHYNLKNSTIRALGFKNGEDTYVEGGATWVKIVQSDVGCINGVIHLITNFMFYKNFTLWEAIRDMPKLSHAAGYISRYPEIRSLLSRAGSTPLTIFLPNDDSLSTIPSRTKQKFALNQTFLNQALQGHLAIGQEISSVNITNSFEVVTQLGEILKLWKSNGAIFVKGGHITARIIVSDIWCVNGLLHIIDNLLYLPTRNIYEEISRFDDLSLAQSAMNRANMKEFLSLDSEHLTVFVPSNKAFLKIPDDKANRLMNGDLIRQVMGAHIANGTMRYKDTFRYGEVLRASVDQIYIIKQDGNLYVISNNVKARVTTADIPATNGVLHIIDQVLAFPYKSVAETMADTAYLREFYEILSLDPEFLSQAKDETTNISVFAPSEGFLMTIGREKMKDIKNDFQVIRKIFAGHVVQNSRLDWKYLRSRLRKKCVIKNQFNISFKIFRNNIGGIYVDAGFGMQRLYLINPAIGCSNGIIYVIDGFLNYSPFNLIEMIDKETSVSQISTLVTDALTDISDQFLNDEGKFTFFVPGNMALKYHSLEKITSILQEPVYERSKLILRHLITDHILPLSELSTHRLSNLMRKEGMEVTKDKKGTYLVWKGIQARIIKANILASNGIIHVVERFLLMNDKERSASHSSTNAARARTLHTIPPRLHTTPVEFVIPRHHKGLPESHSRPVFATPRITTPRLAGGHSEYAITSSAHRPHAARSMNGRLVLTVMLLLLLVFTNRWQQT</sequence>
<feature type="domain" description="FAS1" evidence="2">
    <location>
        <begin position="103"/>
        <end position="243"/>
    </location>
</feature>
<evidence type="ECO:0000259" key="2">
    <source>
        <dbReference type="PROSITE" id="PS50213"/>
    </source>
</evidence>
<name>A0AA36FN27_OCTVU</name>
<reference evidence="3" key="1">
    <citation type="submission" date="2023-08" db="EMBL/GenBank/DDBJ databases">
        <authorList>
            <person name="Alioto T."/>
            <person name="Alioto T."/>
            <person name="Gomez Garrido J."/>
        </authorList>
    </citation>
    <scope>NUCLEOTIDE SEQUENCE</scope>
</reference>
<accession>A0AA36FN27</accession>
<dbReference type="InterPro" id="IPR000782">
    <property type="entry name" value="FAS1_domain"/>
</dbReference>
<dbReference type="AlphaFoldDB" id="A0AA36FN27"/>
<proteinExistence type="predicted"/>
<dbReference type="GO" id="GO:0005615">
    <property type="term" value="C:extracellular space"/>
    <property type="evidence" value="ECO:0007669"/>
    <property type="project" value="TreeGrafter"/>
</dbReference>
<keyword evidence="1" id="KW-0472">Membrane</keyword>
<dbReference type="PANTHER" id="PTHR10900:SF77">
    <property type="entry name" value="FI19380P1"/>
    <property type="match status" value="1"/>
</dbReference>
<feature type="domain" description="FAS1" evidence="2">
    <location>
        <begin position="247"/>
        <end position="387"/>
    </location>
</feature>
<feature type="domain" description="FAS1" evidence="2">
    <location>
        <begin position="391"/>
        <end position="529"/>
    </location>
</feature>